<sequence>MARGLIDPALRWRARRSNRLGDGKRGETREGQGSEKKPGSSARHTCAPDAVARIIRRRTTERWRVGLYRFTRIIEK</sequence>
<organism evidence="2 3">
    <name type="scientific">Granulicella sibirica</name>
    <dbReference type="NCBI Taxonomy" id="2479048"/>
    <lineage>
        <taxon>Bacteria</taxon>
        <taxon>Pseudomonadati</taxon>
        <taxon>Acidobacteriota</taxon>
        <taxon>Terriglobia</taxon>
        <taxon>Terriglobales</taxon>
        <taxon>Acidobacteriaceae</taxon>
        <taxon>Granulicella</taxon>
    </lineage>
</organism>
<feature type="region of interest" description="Disordered" evidence="1">
    <location>
        <begin position="16"/>
        <end position="45"/>
    </location>
</feature>
<comment type="caution">
    <text evidence="2">The sequence shown here is derived from an EMBL/GenBank/DDBJ whole genome shotgun (WGS) entry which is preliminary data.</text>
</comment>
<keyword evidence="3" id="KW-1185">Reference proteome</keyword>
<protein>
    <submittedName>
        <fullName evidence="2">Uncharacterized protein</fullName>
    </submittedName>
</protein>
<dbReference type="Proteomes" id="UP000289437">
    <property type="component" value="Unassembled WGS sequence"/>
</dbReference>
<reference evidence="2 3" key="1">
    <citation type="submission" date="2018-11" db="EMBL/GenBank/DDBJ databases">
        <authorList>
            <person name="Mardanov A.V."/>
            <person name="Ravin N.V."/>
            <person name="Dedysh S.N."/>
        </authorList>
    </citation>
    <scope>NUCLEOTIDE SEQUENCE [LARGE SCALE GENOMIC DNA]</scope>
    <source>
        <strain evidence="2 3">AF10</strain>
    </source>
</reference>
<dbReference type="AlphaFoldDB" id="A0A4Q0T1E2"/>
<proteinExistence type="predicted"/>
<dbReference type="EMBL" id="RDSM01000003">
    <property type="protein sequence ID" value="RXH55246.1"/>
    <property type="molecule type" value="Genomic_DNA"/>
</dbReference>
<accession>A0A4Q0T1E2</accession>
<evidence type="ECO:0000313" key="2">
    <source>
        <dbReference type="EMBL" id="RXH55246.1"/>
    </source>
</evidence>
<evidence type="ECO:0000313" key="3">
    <source>
        <dbReference type="Proteomes" id="UP000289437"/>
    </source>
</evidence>
<gene>
    <name evidence="2" type="ORF">GRAN_4350</name>
</gene>
<reference evidence="3" key="2">
    <citation type="submission" date="2019-02" db="EMBL/GenBank/DDBJ databases">
        <title>Granulicella sibirica sp. nov., a psychrotolerant acidobacterium isolated from an organic soil layer in forested tundra, West Siberia.</title>
        <authorList>
            <person name="Oshkin I.Y."/>
            <person name="Kulichevskaya I.S."/>
            <person name="Rijpstra W.I.C."/>
            <person name="Sinninghe Damste J.S."/>
            <person name="Rakitin A.L."/>
            <person name="Ravin N.V."/>
            <person name="Dedysh S.N."/>
        </authorList>
    </citation>
    <scope>NUCLEOTIDE SEQUENCE [LARGE SCALE GENOMIC DNA]</scope>
    <source>
        <strain evidence="3">AF10</strain>
    </source>
</reference>
<evidence type="ECO:0000256" key="1">
    <source>
        <dbReference type="SAM" id="MobiDB-lite"/>
    </source>
</evidence>
<feature type="compositionally biased region" description="Basic and acidic residues" evidence="1">
    <location>
        <begin position="19"/>
        <end position="38"/>
    </location>
</feature>
<name>A0A4Q0T1E2_9BACT</name>